<evidence type="ECO:0000256" key="3">
    <source>
        <dbReference type="ARBA" id="ARBA00023163"/>
    </source>
</evidence>
<dbReference type="Pfam" id="PF01614">
    <property type="entry name" value="IclR_C"/>
    <property type="match status" value="1"/>
</dbReference>
<feature type="domain" description="HTH iclR-type" evidence="4">
    <location>
        <begin position="23"/>
        <end position="85"/>
    </location>
</feature>
<dbReference type="SUPFAM" id="SSF46785">
    <property type="entry name" value="Winged helix' DNA-binding domain"/>
    <property type="match status" value="1"/>
</dbReference>
<feature type="domain" description="IclR-ED" evidence="5">
    <location>
        <begin position="86"/>
        <end position="276"/>
    </location>
</feature>
<reference evidence="6 7" key="1">
    <citation type="submission" date="2024-04" db="EMBL/GenBank/DDBJ databases">
        <title>Novel species of the genus Ideonella isolated from streams.</title>
        <authorList>
            <person name="Lu H."/>
        </authorList>
    </citation>
    <scope>NUCLEOTIDE SEQUENCE [LARGE SCALE GENOMIC DNA]</scope>
    <source>
        <strain evidence="6 7">DXS22W</strain>
    </source>
</reference>
<dbReference type="PANTHER" id="PTHR30136:SF33">
    <property type="entry name" value="TRANSCRIPTIONAL REGULATORY PROTEIN"/>
    <property type="match status" value="1"/>
</dbReference>
<evidence type="ECO:0000259" key="4">
    <source>
        <dbReference type="PROSITE" id="PS51077"/>
    </source>
</evidence>
<evidence type="ECO:0000256" key="1">
    <source>
        <dbReference type="ARBA" id="ARBA00023015"/>
    </source>
</evidence>
<dbReference type="InterPro" id="IPR014757">
    <property type="entry name" value="Tscrpt_reg_IclR_C"/>
</dbReference>
<accession>A0ABU9CJQ5</accession>
<dbReference type="InterPro" id="IPR029016">
    <property type="entry name" value="GAF-like_dom_sf"/>
</dbReference>
<protein>
    <submittedName>
        <fullName evidence="6">IclR family transcriptional regulator</fullName>
    </submittedName>
</protein>
<dbReference type="InterPro" id="IPR005471">
    <property type="entry name" value="Tscrpt_reg_IclR_N"/>
</dbReference>
<dbReference type="Gene3D" id="3.30.450.40">
    <property type="match status" value="1"/>
</dbReference>
<evidence type="ECO:0000313" key="7">
    <source>
        <dbReference type="Proteomes" id="UP001365405"/>
    </source>
</evidence>
<dbReference type="InterPro" id="IPR036390">
    <property type="entry name" value="WH_DNA-bd_sf"/>
</dbReference>
<name>A0ABU9CJQ5_9BURK</name>
<keyword evidence="2" id="KW-0238">DNA-binding</keyword>
<dbReference type="InterPro" id="IPR036388">
    <property type="entry name" value="WH-like_DNA-bd_sf"/>
</dbReference>
<dbReference type="SMART" id="SM00346">
    <property type="entry name" value="HTH_ICLR"/>
    <property type="match status" value="1"/>
</dbReference>
<dbReference type="PANTHER" id="PTHR30136">
    <property type="entry name" value="HELIX-TURN-HELIX TRANSCRIPTIONAL REGULATOR, ICLR FAMILY"/>
    <property type="match status" value="1"/>
</dbReference>
<keyword evidence="3" id="KW-0804">Transcription</keyword>
<dbReference type="InterPro" id="IPR050707">
    <property type="entry name" value="HTH_MetabolicPath_Reg"/>
</dbReference>
<dbReference type="SUPFAM" id="SSF55781">
    <property type="entry name" value="GAF domain-like"/>
    <property type="match status" value="1"/>
</dbReference>
<evidence type="ECO:0000313" key="6">
    <source>
        <dbReference type="EMBL" id="MEK8051888.1"/>
    </source>
</evidence>
<dbReference type="EMBL" id="JBBUTH010000008">
    <property type="protein sequence ID" value="MEK8051888.1"/>
    <property type="molecule type" value="Genomic_DNA"/>
</dbReference>
<keyword evidence="1" id="KW-0805">Transcription regulation</keyword>
<keyword evidence="7" id="KW-1185">Reference proteome</keyword>
<gene>
    <name evidence="6" type="ORF">AACH10_16670</name>
</gene>
<dbReference type="Gene3D" id="1.10.10.10">
    <property type="entry name" value="Winged helix-like DNA-binding domain superfamily/Winged helix DNA-binding domain"/>
    <property type="match status" value="1"/>
</dbReference>
<organism evidence="6 7">
    <name type="scientific">Pseudaquabacterium inlustre</name>
    <dbReference type="NCBI Taxonomy" id="2984192"/>
    <lineage>
        <taxon>Bacteria</taxon>
        <taxon>Pseudomonadati</taxon>
        <taxon>Pseudomonadota</taxon>
        <taxon>Betaproteobacteria</taxon>
        <taxon>Burkholderiales</taxon>
        <taxon>Sphaerotilaceae</taxon>
        <taxon>Pseudaquabacterium</taxon>
    </lineage>
</organism>
<dbReference type="PROSITE" id="PS51078">
    <property type="entry name" value="ICLR_ED"/>
    <property type="match status" value="1"/>
</dbReference>
<evidence type="ECO:0000259" key="5">
    <source>
        <dbReference type="PROSITE" id="PS51078"/>
    </source>
</evidence>
<evidence type="ECO:0000256" key="2">
    <source>
        <dbReference type="ARBA" id="ARBA00023125"/>
    </source>
</evidence>
<dbReference type="PROSITE" id="PS51077">
    <property type="entry name" value="HTH_ICLR"/>
    <property type="match status" value="1"/>
</dbReference>
<dbReference type="Pfam" id="PF09339">
    <property type="entry name" value="HTH_IclR"/>
    <property type="match status" value="1"/>
</dbReference>
<dbReference type="RefSeq" id="WP_341411582.1">
    <property type="nucleotide sequence ID" value="NZ_JBBUTH010000008.1"/>
</dbReference>
<comment type="caution">
    <text evidence="6">The sequence shown here is derived from an EMBL/GenBank/DDBJ whole genome shotgun (WGS) entry which is preliminary data.</text>
</comment>
<proteinExistence type="predicted"/>
<sequence length="281" mass="30334">MGRQREQAGSDAMAVVAEDRRFVTALARGLEVLRCFRPADRWLAHQEIARRTGLPQATVSRLTFTLTALGYLRHRGTRGEYALAPGVLALGFSMLNNFDIGRIARPHMQALADLAQAAVSMGVRRSLTMVYVAHCRSAAPLTLGLDVGTQLPLATTAMGRALYVALQPAEQARLLADLEAEGLRQLRAGAPSWPQQRQGLERAQLQQRTLGYVTSEAEWETDISAIGVAIDLGDGREPLALTVGGPAARLQGKRLSDEIAPALVRTAHAIRDTIQAGGWAD</sequence>
<dbReference type="Proteomes" id="UP001365405">
    <property type="component" value="Unassembled WGS sequence"/>
</dbReference>